<dbReference type="EMBL" id="CM042042">
    <property type="protein sequence ID" value="KAI3703762.1"/>
    <property type="molecule type" value="Genomic_DNA"/>
</dbReference>
<name>A0ACB9A0Q8_9ASTR</name>
<sequence>MCFGKICMMCTCLILVVITIGMLFGFGVFTKAFHKVNDELHYSYSPSSQSDLAPAGTASGRPFFTFAAPPPF</sequence>
<protein>
    <submittedName>
        <fullName evidence="1">Uncharacterized protein</fullName>
    </submittedName>
</protein>
<organism evidence="1 2">
    <name type="scientific">Smallanthus sonchifolius</name>
    <dbReference type="NCBI Taxonomy" id="185202"/>
    <lineage>
        <taxon>Eukaryota</taxon>
        <taxon>Viridiplantae</taxon>
        <taxon>Streptophyta</taxon>
        <taxon>Embryophyta</taxon>
        <taxon>Tracheophyta</taxon>
        <taxon>Spermatophyta</taxon>
        <taxon>Magnoliopsida</taxon>
        <taxon>eudicotyledons</taxon>
        <taxon>Gunneridae</taxon>
        <taxon>Pentapetalae</taxon>
        <taxon>asterids</taxon>
        <taxon>campanulids</taxon>
        <taxon>Asterales</taxon>
        <taxon>Asteraceae</taxon>
        <taxon>Asteroideae</taxon>
        <taxon>Heliantheae alliance</taxon>
        <taxon>Millerieae</taxon>
        <taxon>Smallanthus</taxon>
    </lineage>
</organism>
<reference evidence="2" key="1">
    <citation type="journal article" date="2022" name="Mol. Ecol. Resour.">
        <title>The genomes of chicory, endive, great burdock and yacon provide insights into Asteraceae palaeo-polyploidization history and plant inulin production.</title>
        <authorList>
            <person name="Fan W."/>
            <person name="Wang S."/>
            <person name="Wang H."/>
            <person name="Wang A."/>
            <person name="Jiang F."/>
            <person name="Liu H."/>
            <person name="Zhao H."/>
            <person name="Xu D."/>
            <person name="Zhang Y."/>
        </authorList>
    </citation>
    <scope>NUCLEOTIDE SEQUENCE [LARGE SCALE GENOMIC DNA]</scope>
    <source>
        <strain evidence="2">cv. Yunnan</strain>
    </source>
</reference>
<comment type="caution">
    <text evidence="1">The sequence shown here is derived from an EMBL/GenBank/DDBJ whole genome shotgun (WGS) entry which is preliminary data.</text>
</comment>
<dbReference type="Proteomes" id="UP001056120">
    <property type="component" value="Linkage Group LG25"/>
</dbReference>
<gene>
    <name evidence="1" type="ORF">L1987_73957</name>
</gene>
<reference evidence="1 2" key="2">
    <citation type="journal article" date="2022" name="Mol. Ecol. Resour.">
        <title>The genomes of chicory, endive, great burdock and yacon provide insights into Asteraceae paleo-polyploidization history and plant inulin production.</title>
        <authorList>
            <person name="Fan W."/>
            <person name="Wang S."/>
            <person name="Wang H."/>
            <person name="Wang A."/>
            <person name="Jiang F."/>
            <person name="Liu H."/>
            <person name="Zhao H."/>
            <person name="Xu D."/>
            <person name="Zhang Y."/>
        </authorList>
    </citation>
    <scope>NUCLEOTIDE SEQUENCE [LARGE SCALE GENOMIC DNA]</scope>
    <source>
        <strain evidence="2">cv. Yunnan</strain>
        <tissue evidence="1">Leaves</tissue>
    </source>
</reference>
<evidence type="ECO:0000313" key="2">
    <source>
        <dbReference type="Proteomes" id="UP001056120"/>
    </source>
</evidence>
<proteinExistence type="predicted"/>
<keyword evidence="2" id="KW-1185">Reference proteome</keyword>
<accession>A0ACB9A0Q8</accession>
<evidence type="ECO:0000313" key="1">
    <source>
        <dbReference type="EMBL" id="KAI3703762.1"/>
    </source>
</evidence>